<organism evidence="3 4">
    <name type="scientific">Plectosphaerella plurivora</name>
    <dbReference type="NCBI Taxonomy" id="936078"/>
    <lineage>
        <taxon>Eukaryota</taxon>
        <taxon>Fungi</taxon>
        <taxon>Dikarya</taxon>
        <taxon>Ascomycota</taxon>
        <taxon>Pezizomycotina</taxon>
        <taxon>Sordariomycetes</taxon>
        <taxon>Hypocreomycetidae</taxon>
        <taxon>Glomerellales</taxon>
        <taxon>Plectosphaerellaceae</taxon>
        <taxon>Plectosphaerella</taxon>
    </lineage>
</organism>
<accession>A0A9P9A951</accession>
<keyword evidence="2" id="KW-0812">Transmembrane</keyword>
<dbReference type="AlphaFoldDB" id="A0A9P9A951"/>
<dbReference type="PANTHER" id="PTHR42088:SF1">
    <property type="entry name" value="YALI0F10131P"/>
    <property type="match status" value="1"/>
</dbReference>
<sequence length="756" mass="82344">MAPAPPGLEAAPVVGSSFSIRSLLASRDDKGCEDGTKAANLCEKPVGNSMTIPIVVGVIVPLVIAVSLVYYFHRKGMKRRAREEASDPNQDLDFGLDGPPGAASGGKRKSMFREKMMNIDPRHRAQISMDMNLQSPYLLPPALQGSKESLHSLARNINGNEDPYRPVHQQYGSEVGSIRSFRPDKETMGGSSIYTKSTERRDTATSRDLPPRGNSLSHRQIPTSPVEHLPMPPPPVADPFGTPRSGSMTPRSDMDMASPISPRGVVPEIGSIEFPQANYHELDRDANDLPAGNQNIAQGMARSSWGEPGMAVSDRPLPGQAQTTDDRHESLALPELGVGLGLDNMQFQDTSANARSVPTLGLPSSPRPPPQAQNSPLPTIISEDTQTHDAHEATYHEDVYEERGRSALRRSMDGNYRDSQVLGVPQQDNKRLSVGQRPLPPDEVMEFEDPEERANRIRSFYKEYFDDSVRPDQQQQRGPPQGGGVAYYEDYDAGYSGNNRNNNNNNDGAYYDPRSNAFVMPYAQPVTRRAMTPPPGASRQRGPPNNRPRNGSMGGMSMPGGRRPPPPRTGSAMSSNWGQPRPGSSVSNRSARQPPKPRGPPPAALTTLPTPSKLKDDSFALLGAIDFAPPETYEDRTRGRSQSPIGERRPYKPKVPVASPLISSYDEMGAIPSPHLLRKSSTFTGLDFAPPRRFGNGDDNMSDAGSIRSNKSGISAAQAHAIRSGAGRVSRLPEDTVFTTAKLEQTLKPSWSMRDL</sequence>
<feature type="region of interest" description="Disordered" evidence="1">
    <location>
        <begin position="630"/>
        <end position="656"/>
    </location>
</feature>
<feature type="compositionally biased region" description="Low complexity" evidence="1">
    <location>
        <begin position="541"/>
        <end position="551"/>
    </location>
</feature>
<gene>
    <name evidence="3" type="ORF">F5X68DRAFT_78937</name>
</gene>
<feature type="region of interest" description="Disordered" evidence="1">
    <location>
        <begin position="355"/>
        <end position="379"/>
    </location>
</feature>
<reference evidence="3" key="1">
    <citation type="journal article" date="2021" name="Nat. Commun.">
        <title>Genetic determinants of endophytism in the Arabidopsis root mycobiome.</title>
        <authorList>
            <person name="Mesny F."/>
            <person name="Miyauchi S."/>
            <person name="Thiergart T."/>
            <person name="Pickel B."/>
            <person name="Atanasova L."/>
            <person name="Karlsson M."/>
            <person name="Huettel B."/>
            <person name="Barry K.W."/>
            <person name="Haridas S."/>
            <person name="Chen C."/>
            <person name="Bauer D."/>
            <person name="Andreopoulos W."/>
            <person name="Pangilinan J."/>
            <person name="LaButti K."/>
            <person name="Riley R."/>
            <person name="Lipzen A."/>
            <person name="Clum A."/>
            <person name="Drula E."/>
            <person name="Henrissat B."/>
            <person name="Kohler A."/>
            <person name="Grigoriev I.V."/>
            <person name="Martin F.M."/>
            <person name="Hacquard S."/>
        </authorList>
    </citation>
    <scope>NUCLEOTIDE SEQUENCE</scope>
    <source>
        <strain evidence="3">MPI-SDFR-AT-0117</strain>
    </source>
</reference>
<feature type="compositionally biased region" description="Pro residues" evidence="1">
    <location>
        <begin position="594"/>
        <end position="603"/>
    </location>
</feature>
<evidence type="ECO:0000313" key="3">
    <source>
        <dbReference type="EMBL" id="KAH6688300.1"/>
    </source>
</evidence>
<name>A0A9P9A951_9PEZI</name>
<feature type="compositionally biased region" description="Polar residues" evidence="1">
    <location>
        <begin position="214"/>
        <end position="223"/>
    </location>
</feature>
<dbReference type="OrthoDB" id="5417135at2759"/>
<evidence type="ECO:0000256" key="1">
    <source>
        <dbReference type="SAM" id="MobiDB-lite"/>
    </source>
</evidence>
<comment type="caution">
    <text evidence="3">The sequence shown here is derived from an EMBL/GenBank/DDBJ whole genome shotgun (WGS) entry which is preliminary data.</text>
</comment>
<keyword evidence="2" id="KW-0472">Membrane</keyword>
<dbReference type="PANTHER" id="PTHR42088">
    <property type="entry name" value="YALI0F10131P"/>
    <property type="match status" value="1"/>
</dbReference>
<feature type="region of interest" description="Disordered" evidence="1">
    <location>
        <begin position="179"/>
        <end position="258"/>
    </location>
</feature>
<feature type="region of interest" description="Disordered" evidence="1">
    <location>
        <begin position="527"/>
        <end position="615"/>
    </location>
</feature>
<dbReference type="EMBL" id="JAGSXJ010000009">
    <property type="protein sequence ID" value="KAH6688300.1"/>
    <property type="molecule type" value="Genomic_DNA"/>
</dbReference>
<evidence type="ECO:0000313" key="4">
    <source>
        <dbReference type="Proteomes" id="UP000770015"/>
    </source>
</evidence>
<feature type="compositionally biased region" description="Basic and acidic residues" evidence="1">
    <location>
        <begin position="452"/>
        <end position="470"/>
    </location>
</feature>
<feature type="region of interest" description="Disordered" evidence="1">
    <location>
        <begin position="688"/>
        <end position="719"/>
    </location>
</feature>
<feature type="region of interest" description="Disordered" evidence="1">
    <location>
        <begin position="414"/>
        <end position="512"/>
    </location>
</feature>
<keyword evidence="4" id="KW-1185">Reference proteome</keyword>
<feature type="region of interest" description="Disordered" evidence="1">
    <location>
        <begin position="82"/>
        <end position="108"/>
    </location>
</feature>
<evidence type="ECO:0000256" key="2">
    <source>
        <dbReference type="SAM" id="Phobius"/>
    </source>
</evidence>
<keyword evidence="2" id="KW-1133">Transmembrane helix</keyword>
<feature type="transmembrane region" description="Helical" evidence="2">
    <location>
        <begin position="50"/>
        <end position="72"/>
    </location>
</feature>
<proteinExistence type="predicted"/>
<feature type="compositionally biased region" description="Polar residues" evidence="1">
    <location>
        <begin position="572"/>
        <end position="591"/>
    </location>
</feature>
<dbReference type="Proteomes" id="UP000770015">
    <property type="component" value="Unassembled WGS sequence"/>
</dbReference>
<feature type="region of interest" description="Disordered" evidence="1">
    <location>
        <begin position="304"/>
        <end position="326"/>
    </location>
</feature>
<protein>
    <submittedName>
        <fullName evidence="3">Uncharacterized protein</fullName>
    </submittedName>
</protein>